<feature type="region of interest" description="Disordered" evidence="1">
    <location>
        <begin position="450"/>
        <end position="483"/>
    </location>
</feature>
<protein>
    <submittedName>
        <fullName evidence="2">WGS project CAEQ00000000 data, annotated contig 1440</fullName>
    </submittedName>
</protein>
<gene>
    <name evidence="2" type="ORF">TCIL3000_0_35660</name>
</gene>
<keyword evidence="3" id="KW-1185">Reference proteome</keyword>
<feature type="compositionally biased region" description="Basic and acidic residues" evidence="1">
    <location>
        <begin position="720"/>
        <end position="735"/>
    </location>
</feature>
<dbReference type="OMA" id="IVGCFGF"/>
<dbReference type="Proteomes" id="UP000000702">
    <property type="component" value="Unassembled WGS sequence"/>
</dbReference>
<feature type="region of interest" description="Disordered" evidence="1">
    <location>
        <begin position="121"/>
        <end position="148"/>
    </location>
</feature>
<comment type="caution">
    <text evidence="2">The sequence shown here is derived from an EMBL/GenBank/DDBJ whole genome shotgun (WGS) entry which is preliminary data.</text>
</comment>
<dbReference type="PANTHER" id="PTHR35614:SF5">
    <property type="entry name" value="SPRY DOMAIN-CONTAINING PROTEIN"/>
    <property type="match status" value="1"/>
</dbReference>
<evidence type="ECO:0000256" key="1">
    <source>
        <dbReference type="SAM" id="MobiDB-lite"/>
    </source>
</evidence>
<dbReference type="VEuPathDB" id="TriTrypDB:TcIL3000_0_35660"/>
<dbReference type="AlphaFoldDB" id="F9W6A4"/>
<feature type="compositionally biased region" description="Basic and acidic residues" evidence="1">
    <location>
        <begin position="313"/>
        <end position="327"/>
    </location>
</feature>
<reference evidence="2 3" key="2">
    <citation type="journal article" date="2012" name="Proc. Natl. Acad. Sci. U.S.A.">
        <title>Antigenic diversity is generated by distinct evolutionary mechanisms in African trypanosome species.</title>
        <authorList>
            <person name="Jackson A.P."/>
            <person name="Berry A."/>
            <person name="Aslett M."/>
            <person name="Allison H.C."/>
            <person name="Burton P."/>
            <person name="Vavrova-Anderson J."/>
            <person name="Brown R."/>
            <person name="Browne H."/>
            <person name="Corton N."/>
            <person name="Hauser H."/>
            <person name="Gamble J."/>
            <person name="Gilderthorp R."/>
            <person name="Marcello L."/>
            <person name="McQuillan J."/>
            <person name="Otto T.D."/>
            <person name="Quail M.A."/>
            <person name="Sanders M.J."/>
            <person name="van Tonder A."/>
            <person name="Ginger M.L."/>
            <person name="Field M.C."/>
            <person name="Barry J.D."/>
            <person name="Hertz-Fowler C."/>
            <person name="Berriman M."/>
        </authorList>
    </citation>
    <scope>NUCLEOTIDE SEQUENCE [LARGE SCALE GENOMIC DNA]</scope>
    <source>
        <strain evidence="2 3">IL3000</strain>
    </source>
</reference>
<dbReference type="PANTHER" id="PTHR35614">
    <property type="match status" value="1"/>
</dbReference>
<name>F9W6A4_TRYCI</name>
<feature type="compositionally biased region" description="Polar residues" evidence="1">
    <location>
        <begin position="132"/>
        <end position="145"/>
    </location>
</feature>
<feature type="region of interest" description="Disordered" evidence="1">
    <location>
        <begin position="688"/>
        <end position="750"/>
    </location>
</feature>
<dbReference type="EMBL" id="CAEQ01000841">
    <property type="protein sequence ID" value="CCD12709.1"/>
    <property type="molecule type" value="Genomic_DNA"/>
</dbReference>
<reference evidence="3" key="1">
    <citation type="submission" date="2011-07" db="EMBL/GenBank/DDBJ databases">
        <title>Divergent evolution of antigenic variation in African trypanosomes.</title>
        <authorList>
            <person name="Jackson A.P."/>
            <person name="Berry A."/>
            <person name="Allison H.C."/>
            <person name="Burton P."/>
            <person name="Anderson J."/>
            <person name="Aslett M."/>
            <person name="Brown R."/>
            <person name="Corton N."/>
            <person name="Harris D."/>
            <person name="Hauser H."/>
            <person name="Gamble J."/>
            <person name="Gilderthorp R."/>
            <person name="McQuillan J."/>
            <person name="Quail M.A."/>
            <person name="Sanders M."/>
            <person name="Van Tonder A."/>
            <person name="Ginger M.L."/>
            <person name="Donelson J.E."/>
            <person name="Field M.C."/>
            <person name="Barry J.D."/>
            <person name="Berriman M."/>
            <person name="Hertz-Fowler C."/>
        </authorList>
    </citation>
    <scope>NUCLEOTIDE SEQUENCE [LARGE SCALE GENOMIC DNA]</scope>
    <source>
        <strain evidence="3">IL3000</strain>
    </source>
</reference>
<sequence length="888" mass="96815">MGAAPCRETLSRGLHLVPPHPSGSGNSSGASRRLDIVLIPLTKEFFPSPDCPLFVQFHKARCDAGVNYYFRQPGNPGDLSKIPATKNSDDKSSNPSREMLYRGVVERVEEMLFDTDEEMRQAHENSMKGEHTGSSSVHQESSGTTGPKKRVLPIMCAVAFRYDPEKLAQIQQGQTVLGSSGRASYLQAVMENGVPLCGSIVNVVGCFGLVPMEVEGTQAVSSASALPSGCVFANSGSSAASTGMPRSLSFPRSHSAATHSPSSSQQTSQSAMRHMSHGAREDVSLVSSRPLPMGTNSTPLKLSPCGSVPSYDPHQRSRSDMRPELLSRTRGRPAPSRGVLSDVNFDRFASLPPPVAAPLAAIVFLTKSAGEQNLGRVAFIAATTYYNQLVEAGVLKRRRKNTSSSSGLSRSNLPPLETFSFSSLITNIPVISFVYEMRCRWEHFGLQSYPSSTPHSRSNSQNLSSPALRRGSASGASDSPDPCMSRESFEMWLTDDSMFHGRIEKELAERLCMNMAMRPEVMSVDARPLPSDQNYWRFRGLVDRNNPPPVPLSDGGDAVVDPLDTYVMGAAVIDGFDEGDVLVYDRDTHLWVADRDIPLDAVVLAAMRPYCKAARLAPPDDPGWVMEEEAAADGGEDQDVVNAPLEENNGSGAVAQRKRRVHVHEGNFYIYRFELNGKVYYHGTVPDFANPNKKKSSQDTVTSSGETVGFEEGDTTGQARVEEDKNQQDKPEKNQNGEGESTTDISSDTTGGFPSIAGALFSLLPRSVEGFQSNCMAYLPSRVRYVAVDMAYRWMGSLFQYAMGYEMDATIPAGIQEGSNPTAPIPYSKGLSTPVVRRASTFVQVGPDTQPVEQHGAQNTEDMCDARPKGFAKRFIDDTMFVWDWRRS</sequence>
<feature type="compositionally biased region" description="Basic and acidic residues" evidence="1">
    <location>
        <begin position="121"/>
        <end position="131"/>
    </location>
</feature>
<evidence type="ECO:0000313" key="2">
    <source>
        <dbReference type="EMBL" id="CCD12709.1"/>
    </source>
</evidence>
<feature type="region of interest" description="Disordered" evidence="1">
    <location>
        <begin position="76"/>
        <end position="97"/>
    </location>
</feature>
<feature type="compositionally biased region" description="Polar residues" evidence="1">
    <location>
        <begin position="450"/>
        <end position="465"/>
    </location>
</feature>
<feature type="region of interest" description="Disordered" evidence="1">
    <location>
        <begin position="11"/>
        <end position="30"/>
    </location>
</feature>
<feature type="region of interest" description="Disordered" evidence="1">
    <location>
        <begin position="241"/>
        <end position="338"/>
    </location>
</feature>
<accession>F9W6A4</accession>
<evidence type="ECO:0000313" key="3">
    <source>
        <dbReference type="Proteomes" id="UP000000702"/>
    </source>
</evidence>
<feature type="compositionally biased region" description="Low complexity" evidence="1">
    <location>
        <begin position="738"/>
        <end position="750"/>
    </location>
</feature>
<proteinExistence type="predicted"/>
<organism evidence="2 3">
    <name type="scientific">Trypanosoma congolense (strain IL3000)</name>
    <dbReference type="NCBI Taxonomy" id="1068625"/>
    <lineage>
        <taxon>Eukaryota</taxon>
        <taxon>Discoba</taxon>
        <taxon>Euglenozoa</taxon>
        <taxon>Kinetoplastea</taxon>
        <taxon>Metakinetoplastina</taxon>
        <taxon>Trypanosomatida</taxon>
        <taxon>Trypanosomatidae</taxon>
        <taxon>Trypanosoma</taxon>
        <taxon>Nannomonas</taxon>
    </lineage>
</organism>
<feature type="compositionally biased region" description="Low complexity" evidence="1">
    <location>
        <begin position="253"/>
        <end position="271"/>
    </location>
</feature>